<evidence type="ECO:0000256" key="2">
    <source>
        <dbReference type="ARBA" id="ARBA00023002"/>
    </source>
</evidence>
<evidence type="ECO:0000256" key="3">
    <source>
        <dbReference type="ARBA" id="ARBA00023027"/>
    </source>
</evidence>
<proteinExistence type="inferred from homology"/>
<name>A0ABV7L2K7_9PROT</name>
<sequence>MELFDHPEHDGHEAVTFACDRASGLRAIIAVHDRTAGPACGGVRMWAYANEAEALTDVLRLSRGMTLKNVMAGLALGGGKAVILGDARTAKSPGLLRAFGRAVDGLGGRYIAAEDVGMSPADMAVMAEETPHVAGRGEAEGGSGDPSPLTALGVFEGIRAAARHATGSDDLADCRIAVQGLGHVGLGLCERLHDAGAALVVADLDRPRLAQAQVRFQAMVVAPHRIHTVGADIFAPCALGGVLNADSIPALDARIVAGSANNQLATAEDGARLADRGILYAPDYVINAGGIINVAAELGGRYDRAAVEVKVRAIADTLTEIFQAAGDGDTAAVADRIALQRLAALRRPMDAVPAG</sequence>
<dbReference type="SUPFAM" id="SSF53223">
    <property type="entry name" value="Aminoacid dehydrogenase-like, N-terminal domain"/>
    <property type="match status" value="1"/>
</dbReference>
<comment type="similarity">
    <text evidence="1 4">Belongs to the Glu/Leu/Phe/Val dehydrogenases family.</text>
</comment>
<evidence type="ECO:0000313" key="7">
    <source>
        <dbReference type="Proteomes" id="UP001595528"/>
    </source>
</evidence>
<dbReference type="GO" id="GO:0016491">
    <property type="term" value="F:oxidoreductase activity"/>
    <property type="evidence" value="ECO:0007669"/>
    <property type="project" value="UniProtKB-KW"/>
</dbReference>
<protein>
    <submittedName>
        <fullName evidence="6">Glu/Leu/Phe/Val dehydrogenase</fullName>
        <ecNumber evidence="6">1.4.1.-</ecNumber>
    </submittedName>
</protein>
<keyword evidence="3" id="KW-0520">NAD</keyword>
<dbReference type="InterPro" id="IPR036291">
    <property type="entry name" value="NAD(P)-bd_dom_sf"/>
</dbReference>
<accession>A0ABV7L2K7</accession>
<dbReference type="CDD" id="cd01075">
    <property type="entry name" value="NAD_bind_Leu_Phe_Val_DH"/>
    <property type="match status" value="1"/>
</dbReference>
<dbReference type="EMBL" id="JBHRTR010000028">
    <property type="protein sequence ID" value="MFC3228895.1"/>
    <property type="molecule type" value="Genomic_DNA"/>
</dbReference>
<dbReference type="Pfam" id="PF00208">
    <property type="entry name" value="ELFV_dehydrog"/>
    <property type="match status" value="2"/>
</dbReference>
<dbReference type="PANTHER" id="PTHR42722:SF1">
    <property type="entry name" value="VALINE DEHYDROGENASE"/>
    <property type="match status" value="1"/>
</dbReference>
<keyword evidence="7" id="KW-1185">Reference proteome</keyword>
<comment type="caution">
    <text evidence="6">The sequence shown here is derived from an EMBL/GenBank/DDBJ whole genome shotgun (WGS) entry which is preliminary data.</text>
</comment>
<dbReference type="InterPro" id="IPR006095">
    <property type="entry name" value="Glu/Leu/Phe/Val/Trp_DH"/>
</dbReference>
<dbReference type="PRINTS" id="PR00082">
    <property type="entry name" value="GLFDHDRGNASE"/>
</dbReference>
<reference evidence="7" key="1">
    <citation type="journal article" date="2019" name="Int. J. Syst. Evol. Microbiol.">
        <title>The Global Catalogue of Microorganisms (GCM) 10K type strain sequencing project: providing services to taxonomists for standard genome sequencing and annotation.</title>
        <authorList>
            <consortium name="The Broad Institute Genomics Platform"/>
            <consortium name="The Broad Institute Genome Sequencing Center for Infectious Disease"/>
            <person name="Wu L."/>
            <person name="Ma J."/>
        </authorList>
    </citation>
    <scope>NUCLEOTIDE SEQUENCE [LARGE SCALE GENOMIC DNA]</scope>
    <source>
        <strain evidence="7">KCTC 42964</strain>
    </source>
</reference>
<organism evidence="6 7">
    <name type="scientific">Marinibaculum pumilum</name>
    <dbReference type="NCBI Taxonomy" id="1766165"/>
    <lineage>
        <taxon>Bacteria</taxon>
        <taxon>Pseudomonadati</taxon>
        <taxon>Pseudomonadota</taxon>
        <taxon>Alphaproteobacteria</taxon>
        <taxon>Rhodospirillales</taxon>
        <taxon>Rhodospirillaceae</taxon>
        <taxon>Marinibaculum</taxon>
    </lineage>
</organism>
<dbReference type="InterPro" id="IPR046346">
    <property type="entry name" value="Aminoacid_DH-like_N_sf"/>
</dbReference>
<dbReference type="Proteomes" id="UP001595528">
    <property type="component" value="Unassembled WGS sequence"/>
</dbReference>
<dbReference type="InterPro" id="IPR006097">
    <property type="entry name" value="Glu/Leu/Phe/Val/Trp_DH_dimer"/>
</dbReference>
<dbReference type="SMART" id="SM00839">
    <property type="entry name" value="ELFV_dehydrog"/>
    <property type="match status" value="1"/>
</dbReference>
<feature type="domain" description="Glutamate/phenylalanine/leucine/valine/L-tryptophan dehydrogenase C-terminal" evidence="5">
    <location>
        <begin position="144"/>
        <end position="347"/>
    </location>
</feature>
<dbReference type="Gene3D" id="3.40.50.10860">
    <property type="entry name" value="Leucine Dehydrogenase, chain A, domain 1"/>
    <property type="match status" value="1"/>
</dbReference>
<evidence type="ECO:0000256" key="4">
    <source>
        <dbReference type="RuleBase" id="RU004417"/>
    </source>
</evidence>
<dbReference type="PIRSF" id="PIRSF000188">
    <property type="entry name" value="Phe_leu_dh"/>
    <property type="match status" value="1"/>
</dbReference>
<evidence type="ECO:0000313" key="6">
    <source>
        <dbReference type="EMBL" id="MFC3228895.1"/>
    </source>
</evidence>
<dbReference type="RefSeq" id="WP_379902443.1">
    <property type="nucleotide sequence ID" value="NZ_JBHRTR010000028.1"/>
</dbReference>
<evidence type="ECO:0000259" key="5">
    <source>
        <dbReference type="SMART" id="SM00839"/>
    </source>
</evidence>
<dbReference type="Gene3D" id="3.40.50.720">
    <property type="entry name" value="NAD(P)-binding Rossmann-like Domain"/>
    <property type="match status" value="1"/>
</dbReference>
<dbReference type="InterPro" id="IPR006096">
    <property type="entry name" value="Glu/Leu/Phe/Val/Trp_DH_C"/>
</dbReference>
<evidence type="ECO:0000256" key="1">
    <source>
        <dbReference type="ARBA" id="ARBA00006382"/>
    </source>
</evidence>
<dbReference type="SUPFAM" id="SSF51735">
    <property type="entry name" value="NAD(P)-binding Rossmann-fold domains"/>
    <property type="match status" value="1"/>
</dbReference>
<dbReference type="InterPro" id="IPR016211">
    <property type="entry name" value="Glu/Phe/Leu/Val/Trp_DH_bac/arc"/>
</dbReference>
<dbReference type="PANTHER" id="PTHR42722">
    <property type="entry name" value="LEUCINE DEHYDROGENASE"/>
    <property type="match status" value="1"/>
</dbReference>
<keyword evidence="2 4" id="KW-0560">Oxidoreductase</keyword>
<dbReference type="Pfam" id="PF02812">
    <property type="entry name" value="ELFV_dehydrog_N"/>
    <property type="match status" value="1"/>
</dbReference>
<dbReference type="EC" id="1.4.1.-" evidence="6"/>
<gene>
    <name evidence="6" type="ORF">ACFOGJ_16740</name>
</gene>